<comment type="caution">
    <text evidence="2">The sequence shown here is derived from an EMBL/GenBank/DDBJ whole genome shotgun (WGS) entry which is preliminary data.</text>
</comment>
<evidence type="ECO:0008006" key="4">
    <source>
        <dbReference type="Google" id="ProtNLM"/>
    </source>
</evidence>
<dbReference type="AlphaFoldDB" id="A0A395NW33"/>
<evidence type="ECO:0000313" key="2">
    <source>
        <dbReference type="EMBL" id="RFU80007.1"/>
    </source>
</evidence>
<evidence type="ECO:0000313" key="3">
    <source>
        <dbReference type="Proteomes" id="UP000266272"/>
    </source>
</evidence>
<dbReference type="Gene3D" id="2.170.150.70">
    <property type="match status" value="1"/>
</dbReference>
<feature type="compositionally biased region" description="Basic residues" evidence="1">
    <location>
        <begin position="225"/>
        <end position="234"/>
    </location>
</feature>
<dbReference type="Proteomes" id="UP000266272">
    <property type="component" value="Unassembled WGS sequence"/>
</dbReference>
<feature type="region of interest" description="Disordered" evidence="1">
    <location>
        <begin position="195"/>
        <end position="234"/>
    </location>
</feature>
<name>A0A395NW33_TRIAR</name>
<evidence type="ECO:0000256" key="1">
    <source>
        <dbReference type="SAM" id="MobiDB-lite"/>
    </source>
</evidence>
<keyword evidence="3" id="KW-1185">Reference proteome</keyword>
<organism evidence="2 3">
    <name type="scientific">Trichoderma arundinaceum</name>
    <dbReference type="NCBI Taxonomy" id="490622"/>
    <lineage>
        <taxon>Eukaryota</taxon>
        <taxon>Fungi</taxon>
        <taxon>Dikarya</taxon>
        <taxon>Ascomycota</taxon>
        <taxon>Pezizomycotina</taxon>
        <taxon>Sordariomycetes</taxon>
        <taxon>Hypocreomycetidae</taxon>
        <taxon>Hypocreales</taxon>
        <taxon>Hypocreaceae</taxon>
        <taxon>Trichoderma</taxon>
    </lineage>
</organism>
<dbReference type="EMBL" id="PXOA01000128">
    <property type="protein sequence ID" value="RFU80007.1"/>
    <property type="molecule type" value="Genomic_DNA"/>
</dbReference>
<protein>
    <recommendedName>
        <fullName evidence="4">CENP-V/GFA domain-containing protein</fullName>
    </recommendedName>
</protein>
<gene>
    <name evidence="2" type="ORF">TARUN_2229</name>
</gene>
<accession>A0A395NW33</accession>
<dbReference type="STRING" id="490622.A0A395NW33"/>
<feature type="compositionally biased region" description="Low complexity" evidence="1">
    <location>
        <begin position="145"/>
        <end position="156"/>
    </location>
</feature>
<dbReference type="OrthoDB" id="3907216at2759"/>
<proteinExistence type="predicted"/>
<sequence length="234" mass="26102">MSGSRPLRGGCQCGRNRYIIAIPEDGINEAQVLFNTEPQHQIPLATPLAAYIRVPLSWYHSTTYAFFPDETHAMIRRVYTHPSQDYSKRHFCGFCGTPLSYWSEEPPSEADFINLTLGSLLREDIRDLEDLGLIPEDGGEGSSSRAEAAPATPTTRTVLQQSFGVPWFDGLIEGSRLGSMRRNYGAKRSRDGQMSIEWDIVEYSENGGGEKDEGDAEGEASTQLGKRKLREHEV</sequence>
<feature type="region of interest" description="Disordered" evidence="1">
    <location>
        <begin position="132"/>
        <end position="156"/>
    </location>
</feature>
<reference evidence="2 3" key="1">
    <citation type="journal article" date="2018" name="PLoS Pathog.">
        <title>Evolution of structural diversity of trichothecenes, a family of toxins produced by plant pathogenic and entomopathogenic fungi.</title>
        <authorList>
            <person name="Proctor R.H."/>
            <person name="McCormick S.P."/>
            <person name="Kim H.S."/>
            <person name="Cardoza R.E."/>
            <person name="Stanley A.M."/>
            <person name="Lindo L."/>
            <person name="Kelly A."/>
            <person name="Brown D.W."/>
            <person name="Lee T."/>
            <person name="Vaughan M.M."/>
            <person name="Alexander N.J."/>
            <person name="Busman M."/>
            <person name="Gutierrez S."/>
        </authorList>
    </citation>
    <scope>NUCLEOTIDE SEQUENCE [LARGE SCALE GENOMIC DNA]</scope>
    <source>
        <strain evidence="2 3">IBT 40837</strain>
    </source>
</reference>